<evidence type="ECO:0000313" key="4">
    <source>
        <dbReference type="EMBL" id="AGT09221.1"/>
    </source>
</evidence>
<dbReference type="HOGENOM" id="CLU_033323_9_1_5"/>
<dbReference type="PATRIC" id="fig|1367847.3.peg.2135"/>
<reference evidence="4 5" key="1">
    <citation type="journal article" date="2014" name="BMC Genomics">
        <title>Architecture and functions of a multipartite genome of the methylotrophic bacterium Paracoccus aminophilus JCM 7686, containing primary and secondary chromids.</title>
        <authorList>
            <person name="Dziewit L."/>
            <person name="Czarnecki J."/>
            <person name="Wibberg D."/>
            <person name="Radlinska M."/>
            <person name="Mrozek P."/>
            <person name="Szymczak M."/>
            <person name="Schluter A."/>
            <person name="Puhler A."/>
            <person name="Bartosik D."/>
        </authorList>
    </citation>
    <scope>NUCLEOTIDE SEQUENCE [LARGE SCALE GENOMIC DNA]</scope>
    <source>
        <strain evidence="4">JCM 7686</strain>
    </source>
</reference>
<dbReference type="eggNOG" id="COG0406">
    <property type="taxonomic scope" value="Bacteria"/>
</dbReference>
<dbReference type="KEGG" id="pami:JCM7686_2140"/>
<proteinExistence type="predicted"/>
<keyword evidence="5" id="KW-1185">Reference proteome</keyword>
<dbReference type="InterPro" id="IPR001345">
    <property type="entry name" value="PG/BPGM_mutase_AS"/>
</dbReference>
<evidence type="ECO:0000256" key="3">
    <source>
        <dbReference type="PIRSR" id="PIRSR613078-2"/>
    </source>
</evidence>
<accession>S5YVH1</accession>
<dbReference type="GO" id="GO:0005737">
    <property type="term" value="C:cytoplasm"/>
    <property type="evidence" value="ECO:0007669"/>
    <property type="project" value="TreeGrafter"/>
</dbReference>
<evidence type="ECO:0000256" key="2">
    <source>
        <dbReference type="ARBA" id="ARBA00023235"/>
    </source>
</evidence>
<dbReference type="SMART" id="SM00855">
    <property type="entry name" value="PGAM"/>
    <property type="match status" value="1"/>
</dbReference>
<dbReference type="PIRSF" id="PIRSF000709">
    <property type="entry name" value="6PFK_2-Ptase"/>
    <property type="match status" value="1"/>
</dbReference>
<keyword evidence="1" id="KW-0324">Glycolysis</keyword>
<dbReference type="EMBL" id="CP006650">
    <property type="protein sequence ID" value="AGT09221.1"/>
    <property type="molecule type" value="Genomic_DNA"/>
</dbReference>
<dbReference type="OrthoDB" id="9781415at2"/>
<sequence length="190" mass="21411">MTRFPDLYLMRHGQTEWNALERMQGRLDSPLTALGRKQARRQAALVRNLHPQIGEVARYASAQGRARQTAEIVFAGESFATDHRLVEIDIGDFTGARMQDLVVSHPQIFHGARLDWYDHAPGGEHFSGLETRVRAFLDELTGPALIVTHGITLRMIRAVAMELPISRIGEMPVRQGAVHAVRQGRHQMFE</sequence>
<dbReference type="PANTHER" id="PTHR48100:SF1">
    <property type="entry name" value="HISTIDINE PHOSPHATASE FAMILY PROTEIN-RELATED"/>
    <property type="match status" value="1"/>
</dbReference>
<dbReference type="CDD" id="cd07067">
    <property type="entry name" value="HP_PGM_like"/>
    <property type="match status" value="1"/>
</dbReference>
<dbReference type="Pfam" id="PF00300">
    <property type="entry name" value="His_Phos_1"/>
    <property type="match status" value="1"/>
</dbReference>
<dbReference type="InterPro" id="IPR029033">
    <property type="entry name" value="His_PPase_superfam"/>
</dbReference>
<evidence type="ECO:0000256" key="1">
    <source>
        <dbReference type="ARBA" id="ARBA00023152"/>
    </source>
</evidence>
<evidence type="ECO:0000313" key="5">
    <source>
        <dbReference type="Proteomes" id="UP000015480"/>
    </source>
</evidence>
<dbReference type="PROSITE" id="PS00175">
    <property type="entry name" value="PG_MUTASE"/>
    <property type="match status" value="1"/>
</dbReference>
<name>S5YVH1_PARAH</name>
<dbReference type="EC" id="5.4.2.-" evidence="4"/>
<dbReference type="InterPro" id="IPR013078">
    <property type="entry name" value="His_Pase_superF_clade-1"/>
</dbReference>
<dbReference type="RefSeq" id="WP_020950859.1">
    <property type="nucleotide sequence ID" value="NC_022041.1"/>
</dbReference>
<keyword evidence="2 4" id="KW-0413">Isomerase</keyword>
<dbReference type="SUPFAM" id="SSF53254">
    <property type="entry name" value="Phosphoglycerate mutase-like"/>
    <property type="match status" value="1"/>
</dbReference>
<dbReference type="GO" id="GO:0016853">
    <property type="term" value="F:isomerase activity"/>
    <property type="evidence" value="ECO:0007669"/>
    <property type="project" value="UniProtKB-KW"/>
</dbReference>
<protein>
    <submittedName>
        <fullName evidence="4">Phosphoglycerate mutase</fullName>
        <ecNumber evidence="4">5.4.2.-</ecNumber>
    </submittedName>
</protein>
<dbReference type="InterPro" id="IPR050275">
    <property type="entry name" value="PGM_Phosphatase"/>
</dbReference>
<organism evidence="4 5">
    <name type="scientific">Paracoccus aminophilus JCM 7686</name>
    <dbReference type="NCBI Taxonomy" id="1367847"/>
    <lineage>
        <taxon>Bacteria</taxon>
        <taxon>Pseudomonadati</taxon>
        <taxon>Pseudomonadota</taxon>
        <taxon>Alphaproteobacteria</taxon>
        <taxon>Rhodobacterales</taxon>
        <taxon>Paracoccaceae</taxon>
        <taxon>Paracoccus</taxon>
    </lineage>
</organism>
<gene>
    <name evidence="4" type="ORF">JCM7686_2140</name>
</gene>
<dbReference type="AlphaFoldDB" id="S5YVH1"/>
<feature type="binding site" evidence="3">
    <location>
        <position position="65"/>
    </location>
    <ligand>
        <name>substrate</name>
    </ligand>
</feature>
<dbReference type="STRING" id="1367847.JCM7686_2140"/>
<dbReference type="GO" id="GO:0016791">
    <property type="term" value="F:phosphatase activity"/>
    <property type="evidence" value="ECO:0007669"/>
    <property type="project" value="TreeGrafter"/>
</dbReference>
<dbReference type="Gene3D" id="3.40.50.1240">
    <property type="entry name" value="Phosphoglycerate mutase-like"/>
    <property type="match status" value="1"/>
</dbReference>
<dbReference type="Proteomes" id="UP000015480">
    <property type="component" value="Chromosome"/>
</dbReference>
<feature type="binding site" evidence="3">
    <location>
        <begin position="11"/>
        <end position="18"/>
    </location>
    <ligand>
        <name>substrate</name>
    </ligand>
</feature>
<dbReference type="PANTHER" id="PTHR48100">
    <property type="entry name" value="BROAD-SPECIFICITY PHOSPHATASE YOR283W-RELATED"/>
    <property type="match status" value="1"/>
</dbReference>